<dbReference type="EMBL" id="GGEC01031967">
    <property type="protein sequence ID" value="MBX12451.1"/>
    <property type="molecule type" value="Transcribed_RNA"/>
</dbReference>
<dbReference type="AlphaFoldDB" id="A0A2P2L3A6"/>
<evidence type="ECO:0000313" key="1">
    <source>
        <dbReference type="EMBL" id="MBX12451.1"/>
    </source>
</evidence>
<accession>A0A2P2L3A6</accession>
<name>A0A2P2L3A6_RHIMU</name>
<proteinExistence type="predicted"/>
<protein>
    <submittedName>
        <fullName evidence="1">JHL20J20.9 protein</fullName>
    </submittedName>
</protein>
<reference evidence="1" key="1">
    <citation type="submission" date="2018-02" db="EMBL/GenBank/DDBJ databases">
        <title>Rhizophora mucronata_Transcriptome.</title>
        <authorList>
            <person name="Meera S.P."/>
            <person name="Sreeshan A."/>
            <person name="Augustine A."/>
        </authorList>
    </citation>
    <scope>NUCLEOTIDE SEQUENCE</scope>
    <source>
        <tissue evidence="1">Leaf</tissue>
    </source>
</reference>
<organism evidence="1">
    <name type="scientific">Rhizophora mucronata</name>
    <name type="common">Asiatic mangrove</name>
    <dbReference type="NCBI Taxonomy" id="61149"/>
    <lineage>
        <taxon>Eukaryota</taxon>
        <taxon>Viridiplantae</taxon>
        <taxon>Streptophyta</taxon>
        <taxon>Embryophyta</taxon>
        <taxon>Tracheophyta</taxon>
        <taxon>Spermatophyta</taxon>
        <taxon>Magnoliopsida</taxon>
        <taxon>eudicotyledons</taxon>
        <taxon>Gunneridae</taxon>
        <taxon>Pentapetalae</taxon>
        <taxon>rosids</taxon>
        <taxon>fabids</taxon>
        <taxon>Malpighiales</taxon>
        <taxon>Rhizophoraceae</taxon>
        <taxon>Rhizophora</taxon>
    </lineage>
</organism>
<sequence>MGDYLSFVLSCYMMATRSHVFV</sequence>